<feature type="domain" description="Ndc10" evidence="2">
    <location>
        <begin position="258"/>
        <end position="570"/>
    </location>
</feature>
<evidence type="ECO:0000313" key="4">
    <source>
        <dbReference type="Proteomes" id="UP001362999"/>
    </source>
</evidence>
<dbReference type="Pfam" id="PF12550">
    <property type="entry name" value="GCR1_C"/>
    <property type="match status" value="1"/>
</dbReference>
<comment type="caution">
    <text evidence="3">The sequence shown here is derived from an EMBL/GenBank/DDBJ whole genome shotgun (WGS) entry which is preliminary data.</text>
</comment>
<name>A0AAV9ZRC0_9AGAR</name>
<dbReference type="Proteomes" id="UP001362999">
    <property type="component" value="Unassembled WGS sequence"/>
</dbReference>
<evidence type="ECO:0000313" key="3">
    <source>
        <dbReference type="EMBL" id="KAK6991448.1"/>
    </source>
</evidence>
<dbReference type="InterPro" id="IPR038279">
    <property type="entry name" value="Ndc10_dom2_sf"/>
</dbReference>
<protein>
    <recommendedName>
        <fullName evidence="5">Transcription activator GCR1-like domain-containing protein</fullName>
    </recommendedName>
</protein>
<feature type="domain" description="Transcription activator GCR1-like" evidence="1">
    <location>
        <begin position="790"/>
        <end position="852"/>
    </location>
</feature>
<evidence type="ECO:0008006" key="5">
    <source>
        <dbReference type="Google" id="ProtNLM"/>
    </source>
</evidence>
<dbReference type="EMBL" id="JAWWNJ010000117">
    <property type="protein sequence ID" value="KAK6991448.1"/>
    <property type="molecule type" value="Genomic_DNA"/>
</dbReference>
<dbReference type="InterPro" id="IPR031872">
    <property type="entry name" value="NDC10_II"/>
</dbReference>
<dbReference type="Gene3D" id="1.10.443.20">
    <property type="entry name" value="Centromere DNA-binding protein complex CBF3 subunit, domain 2"/>
    <property type="match status" value="1"/>
</dbReference>
<dbReference type="GO" id="GO:0003677">
    <property type="term" value="F:DNA binding"/>
    <property type="evidence" value="ECO:0007669"/>
    <property type="project" value="InterPro"/>
</dbReference>
<reference evidence="3 4" key="1">
    <citation type="journal article" date="2024" name="J Genomics">
        <title>Draft genome sequencing and assembly of Favolaschia claudopus CIRM-BRFM 2984 isolated from oak limbs.</title>
        <authorList>
            <person name="Navarro D."/>
            <person name="Drula E."/>
            <person name="Chaduli D."/>
            <person name="Cazenave R."/>
            <person name="Ahrendt S."/>
            <person name="Wang J."/>
            <person name="Lipzen A."/>
            <person name="Daum C."/>
            <person name="Barry K."/>
            <person name="Grigoriev I.V."/>
            <person name="Favel A."/>
            <person name="Rosso M.N."/>
            <person name="Martin F."/>
        </authorList>
    </citation>
    <scope>NUCLEOTIDE SEQUENCE [LARGE SCALE GENOMIC DNA]</scope>
    <source>
        <strain evidence="3 4">CIRM-BRFM 2984</strain>
    </source>
</reference>
<organism evidence="3 4">
    <name type="scientific">Favolaschia claudopus</name>
    <dbReference type="NCBI Taxonomy" id="2862362"/>
    <lineage>
        <taxon>Eukaryota</taxon>
        <taxon>Fungi</taxon>
        <taxon>Dikarya</taxon>
        <taxon>Basidiomycota</taxon>
        <taxon>Agaricomycotina</taxon>
        <taxon>Agaricomycetes</taxon>
        <taxon>Agaricomycetidae</taxon>
        <taxon>Agaricales</taxon>
        <taxon>Marasmiineae</taxon>
        <taxon>Mycenaceae</taxon>
        <taxon>Favolaschia</taxon>
    </lineage>
</organism>
<evidence type="ECO:0000259" key="1">
    <source>
        <dbReference type="Pfam" id="PF12550"/>
    </source>
</evidence>
<keyword evidence="4" id="KW-1185">Reference proteome</keyword>
<gene>
    <name evidence="3" type="ORF">R3P38DRAFT_3438679</name>
</gene>
<evidence type="ECO:0000259" key="2">
    <source>
        <dbReference type="Pfam" id="PF16787"/>
    </source>
</evidence>
<accession>A0AAV9ZRC0</accession>
<dbReference type="AlphaFoldDB" id="A0AAV9ZRC0"/>
<proteinExistence type="predicted"/>
<dbReference type="Pfam" id="PF16787">
    <property type="entry name" value="NDC10_II"/>
    <property type="match status" value="1"/>
</dbReference>
<dbReference type="InterPro" id="IPR022210">
    <property type="entry name" value="TF_GCR1-like"/>
</dbReference>
<sequence length="891" mass="99485">MPPRIPAPYTPPNAPQTPLMRKAARLMSLTPPKFDIAANSPVHDRSMLSFPLNSDDLAPISTQTVSTPKAPSLSAVDGLGPSPGRLQYSLDALEADSHSIRLKIREKEQEDKGTSQTYQRHFRSFQAWWDASEKAKAALNTRLAALPAMPITAAKVAMFLEYESTREKKKRGAGTIAGSSVGRSQISGVITALESYRFNSQHLYKDCAEAQIPLRSDSRIRQFESAAKHDEPKRVEKAQITKAAGSSLDTYTVAELRKCASWCLTNFSGPLRIYLGLRDRAMLLLGAGTAFRGDSTRILLWSDLFKTSIQLGDDSEAPVLGVLADNAKHNQTGRIDEHGLLRHKHVDLCGIGAVAMMLFGYFHIAGYAVPDFSPNFSDTSYGEYGRRDWYTYHVFSTKIGTSEMSYQSHHDRVIQMHKANDVSITKVTHGARPFAAQMCRSFGASVSDTKALGGWNESGSFKNCYDRALPVGALLGAAFFNSAKPELYRVARDCLEPPSDVCEKIFPWIESEQAALIGREHSNHLAKDIALRQFLSTLLWFRRVLAQDLAVLFTQNPHAPIFKFAPFDSPLFREFAGTSAALIDAAEEAARLAFQNLPQHLVASLQGALATQNLAFERERQNYRTEMASMQDKLGEMKTLLDLVAGTKRVKRAHGNLTEGLSDGFSELAVTTDNSAPKYSTPPPFDTSDMPFDMFPPDPALDAFIAASFTHPNVPMPATSPPTSTQPAVLHTPVFPLPSSTPQPSTLTPGSPEERQQFYFHRYGADRFRKHSPEWVDGNWLPRYRYSSADGIWDYWLEWKEGVDGFISVEELTTVWGAKWRRNIPGLKNENTRRMRVVNLILELSRKPRWDVALVQRFITERYARQYRARAFTDYLKNNRDAVITAASNYP</sequence>